<sequence>MIASTVPGIIAWPLIIFMMVVLAGRYRFFNNNLYEKYFNNTLAFLLAAQILREHVVQNILIKAPFITLPVTWQFSSAVMAYSFTEFIGFSLLWSGLSENDTRRKHRYYRLAAAFLAAGLWISGSPARRDKISFEELHGWGSMANLFCMIAMLLVLASHLIWNSRRELRTVGSRRERLIALSTLAMGVIGVGVVLHEAVLHTLDQLGWTETSAYRRDAHAATLFFGILAPFTIAAVPLARKLLGALGLDPTTRSWRKLQPLRQAMRTVVPECIFTSTDDEAGPIKSAVQLHHTVVEIRDAILRLRPYHRVIPDDDVIRFLGQPHAIPPRDRGAAIQALRLVYAARTKAAGITVDPADVDSAALIVASRATTLEEEAAELITLAKWWPAAYAATEPNPTHESEPT</sequence>
<dbReference type="Proteomes" id="UP001229081">
    <property type="component" value="Unassembled WGS sequence"/>
</dbReference>
<feature type="transmembrane region" description="Helical" evidence="1">
    <location>
        <begin position="219"/>
        <end position="238"/>
    </location>
</feature>
<feature type="transmembrane region" description="Helical" evidence="1">
    <location>
        <begin position="6"/>
        <end position="24"/>
    </location>
</feature>
<reference evidence="3" key="1">
    <citation type="submission" date="2023-06" db="EMBL/GenBank/DDBJ databases">
        <title>Identification of two novel mycobacterium reveal diversities and complexities of Mycobacterium gordonae clade.</title>
        <authorList>
            <person name="Matsumoto Y."/>
            <person name="Nakamura S."/>
            <person name="Motooka D."/>
            <person name="Fukushima K."/>
        </authorList>
    </citation>
    <scope>NUCLEOTIDE SEQUENCE</scope>
    <source>
        <strain evidence="3">TY812</strain>
    </source>
</reference>
<feature type="transmembrane region" description="Helical" evidence="1">
    <location>
        <begin position="72"/>
        <end position="95"/>
    </location>
</feature>
<dbReference type="InterPro" id="IPR046675">
    <property type="entry name" value="DUF6545"/>
</dbReference>
<evidence type="ECO:0000313" key="4">
    <source>
        <dbReference type="Proteomes" id="UP001229081"/>
    </source>
</evidence>
<protein>
    <recommendedName>
        <fullName evidence="2">DUF6545 domain-containing protein</fullName>
    </recommendedName>
</protein>
<feature type="transmembrane region" description="Helical" evidence="1">
    <location>
        <begin position="136"/>
        <end position="156"/>
    </location>
</feature>
<dbReference type="EMBL" id="JAUFSA010000007">
    <property type="protein sequence ID" value="MDP7739685.1"/>
    <property type="molecule type" value="Genomic_DNA"/>
</dbReference>
<dbReference type="Pfam" id="PF20182">
    <property type="entry name" value="DUF6545"/>
    <property type="match status" value="1"/>
</dbReference>
<name>A0AAJ1W4P6_9MYCO</name>
<keyword evidence="1" id="KW-0812">Transmembrane</keyword>
<organism evidence="3 4">
    <name type="scientific">Mycobacterium paragordonae</name>
    <dbReference type="NCBI Taxonomy" id="1389713"/>
    <lineage>
        <taxon>Bacteria</taxon>
        <taxon>Bacillati</taxon>
        <taxon>Actinomycetota</taxon>
        <taxon>Actinomycetes</taxon>
        <taxon>Mycobacteriales</taxon>
        <taxon>Mycobacteriaceae</taxon>
        <taxon>Mycobacterium</taxon>
    </lineage>
</organism>
<feature type="transmembrane region" description="Helical" evidence="1">
    <location>
        <begin position="177"/>
        <end position="199"/>
    </location>
</feature>
<comment type="caution">
    <text evidence="3">The sequence shown here is derived from an EMBL/GenBank/DDBJ whole genome shotgun (WGS) entry which is preliminary data.</text>
</comment>
<dbReference type="RefSeq" id="WP_306256113.1">
    <property type="nucleotide sequence ID" value="NZ_JAUFSA010000007.1"/>
</dbReference>
<gene>
    <name evidence="3" type="ORF">QXL92_33705</name>
</gene>
<feature type="transmembrane region" description="Helical" evidence="1">
    <location>
        <begin position="107"/>
        <end position="124"/>
    </location>
</feature>
<evidence type="ECO:0000259" key="2">
    <source>
        <dbReference type="Pfam" id="PF20182"/>
    </source>
</evidence>
<proteinExistence type="predicted"/>
<keyword evidence="1" id="KW-0472">Membrane</keyword>
<keyword evidence="1" id="KW-1133">Transmembrane helix</keyword>
<feature type="domain" description="DUF6545" evidence="2">
    <location>
        <begin position="251"/>
        <end position="385"/>
    </location>
</feature>
<evidence type="ECO:0000313" key="3">
    <source>
        <dbReference type="EMBL" id="MDP7739685.1"/>
    </source>
</evidence>
<evidence type="ECO:0000256" key="1">
    <source>
        <dbReference type="SAM" id="Phobius"/>
    </source>
</evidence>
<dbReference type="AlphaFoldDB" id="A0AAJ1W4P6"/>
<accession>A0AAJ1W4P6</accession>